<evidence type="ECO:0000313" key="10">
    <source>
        <dbReference type="Proteomes" id="UP000008963"/>
    </source>
</evidence>
<dbReference type="GO" id="GO:0004458">
    <property type="term" value="F:D-lactate dehydrogenase (cytochrome) activity"/>
    <property type="evidence" value="ECO:0007669"/>
    <property type="project" value="UniProtKB-EC"/>
</dbReference>
<accession>E1X586</accession>
<dbReference type="GO" id="GO:0008720">
    <property type="term" value="F:D-lactate dehydrogenase (NAD+) activity"/>
    <property type="evidence" value="ECO:0007669"/>
    <property type="project" value="TreeGrafter"/>
</dbReference>
<dbReference type="SUPFAM" id="SSF55103">
    <property type="entry name" value="FAD-linked oxidases, C-terminal domain"/>
    <property type="match status" value="1"/>
</dbReference>
<gene>
    <name evidence="9" type="ordered locus">BMS_0651</name>
</gene>
<evidence type="ECO:0000256" key="3">
    <source>
        <dbReference type="ARBA" id="ARBA00022630"/>
    </source>
</evidence>
<evidence type="ECO:0000259" key="8">
    <source>
        <dbReference type="PROSITE" id="PS51387"/>
    </source>
</evidence>
<reference evidence="10" key="1">
    <citation type="journal article" date="2013" name="ISME J.">
        <title>A small predatory core genome in the divergent marine Bacteriovorax marinus SJ and the terrestrial Bdellovibrio bacteriovorus.</title>
        <authorList>
            <person name="Crossman L.C."/>
            <person name="Chen H."/>
            <person name="Cerdeno-Tarraga A.M."/>
            <person name="Brooks K."/>
            <person name="Quail M.A."/>
            <person name="Pineiro S.A."/>
            <person name="Hobley L."/>
            <person name="Sockett R.E."/>
            <person name="Bentley S.D."/>
            <person name="Parkhill J."/>
            <person name="Williams H.N."/>
            <person name="Stine O.C."/>
        </authorList>
    </citation>
    <scope>NUCLEOTIDE SEQUENCE [LARGE SCALE GENOMIC DNA]</scope>
    <source>
        <strain evidence="10">ATCC BAA-682 / DSM 15412 / SJ</strain>
    </source>
</reference>
<dbReference type="InterPro" id="IPR004113">
    <property type="entry name" value="FAD-bd_oxidored_4_C"/>
</dbReference>
<dbReference type="InterPro" id="IPR016164">
    <property type="entry name" value="FAD-linked_Oxase-like_C"/>
</dbReference>
<dbReference type="PROSITE" id="PS51387">
    <property type="entry name" value="FAD_PCMH"/>
    <property type="match status" value="1"/>
</dbReference>
<dbReference type="Gene3D" id="1.10.45.10">
    <property type="entry name" value="Vanillyl-alcohol Oxidase, Chain A, domain 4"/>
    <property type="match status" value="1"/>
</dbReference>
<comment type="similarity">
    <text evidence="2">Belongs to the FAD-binding oxidoreductase/transferase type 4 family.</text>
</comment>
<dbReference type="KEGG" id="bmx:BMS_0651"/>
<dbReference type="GO" id="GO:1903457">
    <property type="term" value="P:lactate catabolic process"/>
    <property type="evidence" value="ECO:0007669"/>
    <property type="project" value="TreeGrafter"/>
</dbReference>
<dbReference type="eggNOG" id="COG0277">
    <property type="taxonomic scope" value="Bacteria"/>
</dbReference>
<dbReference type="InterPro" id="IPR036318">
    <property type="entry name" value="FAD-bd_PCMH-like_sf"/>
</dbReference>
<feature type="domain" description="FAD-binding PCMH-type" evidence="8">
    <location>
        <begin position="1"/>
        <end position="203"/>
    </location>
</feature>
<dbReference type="AlphaFoldDB" id="E1X586"/>
<dbReference type="PATRIC" id="fig|862908.3.peg.626"/>
<dbReference type="Gene3D" id="3.30.465.10">
    <property type="match status" value="1"/>
</dbReference>
<dbReference type="Pfam" id="PF02913">
    <property type="entry name" value="FAD-oxidase_C"/>
    <property type="match status" value="1"/>
</dbReference>
<dbReference type="InterPro" id="IPR016169">
    <property type="entry name" value="FAD-bd_PCMH_sub2"/>
</dbReference>
<protein>
    <recommendedName>
        <fullName evidence="7">D-lactate dehydrogenase (cytochrome)</fullName>
        <ecNumber evidence="7">1.1.2.4</ecNumber>
    </recommendedName>
</protein>
<dbReference type="Proteomes" id="UP000008963">
    <property type="component" value="Chromosome"/>
</dbReference>
<sequence>MKLNKLTPRELSQLQAHIRGKTPSFYFSSQTSTVIPYDRIEEVLQEQGVEEFSLVNLSELPKSMHLDEENRLHVIGPVCWKEAKAFCHSKGRDIKTSPTEELASILAGFATSATGERCFGFGTLRDQVRELEYINHLGEISRLSAESLLAANDDLLKYQESYDKFKAFKNAPFPRLEKETDLLIGTEGQLGVITSALLETTPLEARSYIFIKLPRWEEDYQSHLEVFERVQSFRDRIYSCELLDSNSMDVLPPDERVVDEGDIIFLEVKSAAFENVYEDLISKFTTICEEDIFEVPAAKCAELRMNVPRYTFERNSRMGVVKKGTDIQVEAKDFKNLLDLYRKFSGLGIDYNLFGHFGDGHLHFNFLPDKSLVDTCQQKLEELYDQMSELRASPFAEHGIGIIKQKFIKKFLNKTHYRMFKVLKEEHDPENIFFPNGFLSLRE</sequence>
<dbReference type="OrthoDB" id="9811557at2"/>
<dbReference type="Pfam" id="PF01565">
    <property type="entry name" value="FAD_binding_4"/>
    <property type="match status" value="1"/>
</dbReference>
<dbReference type="GO" id="GO:0071949">
    <property type="term" value="F:FAD binding"/>
    <property type="evidence" value="ECO:0007669"/>
    <property type="project" value="InterPro"/>
</dbReference>
<evidence type="ECO:0000313" key="9">
    <source>
        <dbReference type="EMBL" id="CBW25558.1"/>
    </source>
</evidence>
<dbReference type="STRING" id="862908.BMS_0651"/>
<dbReference type="HOGENOM" id="CLU_617872_0_0_7"/>
<evidence type="ECO:0000256" key="7">
    <source>
        <dbReference type="ARBA" id="ARBA00038897"/>
    </source>
</evidence>
<dbReference type="PANTHER" id="PTHR11748:SF111">
    <property type="entry name" value="D-LACTATE DEHYDROGENASE, MITOCHONDRIAL-RELATED"/>
    <property type="match status" value="1"/>
</dbReference>
<evidence type="ECO:0000256" key="6">
    <source>
        <dbReference type="ARBA" id="ARBA00023002"/>
    </source>
</evidence>
<evidence type="ECO:0000256" key="1">
    <source>
        <dbReference type="ARBA" id="ARBA00001974"/>
    </source>
</evidence>
<dbReference type="InterPro" id="IPR016171">
    <property type="entry name" value="Vanillyl_alc_oxidase_C-sub2"/>
</dbReference>
<comment type="cofactor">
    <cofactor evidence="1">
        <name>FAD</name>
        <dbReference type="ChEBI" id="CHEBI:57692"/>
    </cofactor>
</comment>
<dbReference type="EC" id="1.1.2.4" evidence="7"/>
<dbReference type="InterPro" id="IPR006094">
    <property type="entry name" value="Oxid_FAD_bind_N"/>
</dbReference>
<dbReference type="InterPro" id="IPR016166">
    <property type="entry name" value="FAD-bd_PCMH"/>
</dbReference>
<name>E1X586_HALMS</name>
<evidence type="ECO:0000256" key="2">
    <source>
        <dbReference type="ARBA" id="ARBA00008000"/>
    </source>
</evidence>
<dbReference type="RefSeq" id="WP_014243344.1">
    <property type="nucleotide sequence ID" value="NC_016620.1"/>
</dbReference>
<keyword evidence="6" id="KW-0560">Oxidoreductase</keyword>
<keyword evidence="3" id="KW-0285">Flavoprotein</keyword>
<keyword evidence="5" id="KW-0809">Transit peptide</keyword>
<organism evidence="9 10">
    <name type="scientific">Halobacteriovorax marinus (strain ATCC BAA-682 / DSM 15412 / SJ)</name>
    <name type="common">Bacteriovorax marinus</name>
    <dbReference type="NCBI Taxonomy" id="862908"/>
    <lineage>
        <taxon>Bacteria</taxon>
        <taxon>Pseudomonadati</taxon>
        <taxon>Bdellovibrionota</taxon>
        <taxon>Bacteriovoracia</taxon>
        <taxon>Bacteriovoracales</taxon>
        <taxon>Halobacteriovoraceae</taxon>
        <taxon>Halobacteriovorax</taxon>
    </lineage>
</organism>
<proteinExistence type="inferred from homology"/>
<keyword evidence="4" id="KW-0274">FAD</keyword>
<dbReference type="Gene3D" id="3.30.70.2740">
    <property type="match status" value="1"/>
</dbReference>
<keyword evidence="10" id="KW-1185">Reference proteome</keyword>
<evidence type="ECO:0000256" key="5">
    <source>
        <dbReference type="ARBA" id="ARBA00022946"/>
    </source>
</evidence>
<dbReference type="EMBL" id="FQ312005">
    <property type="protein sequence ID" value="CBW25558.1"/>
    <property type="molecule type" value="Genomic_DNA"/>
</dbReference>
<evidence type="ECO:0000256" key="4">
    <source>
        <dbReference type="ARBA" id="ARBA00022827"/>
    </source>
</evidence>
<dbReference type="PANTHER" id="PTHR11748">
    <property type="entry name" value="D-LACTATE DEHYDROGENASE"/>
    <property type="match status" value="1"/>
</dbReference>
<dbReference type="SUPFAM" id="SSF56176">
    <property type="entry name" value="FAD-binding/transporter-associated domain-like"/>
    <property type="match status" value="1"/>
</dbReference>